<reference evidence="5 6" key="1">
    <citation type="submission" date="2014-06" db="EMBL/GenBank/DDBJ databases">
        <title>Evolutionary Origins and Diversification of the Mycorrhizal Mutualists.</title>
        <authorList>
            <consortium name="DOE Joint Genome Institute"/>
            <consortium name="Mycorrhizal Genomics Consortium"/>
            <person name="Kohler A."/>
            <person name="Kuo A."/>
            <person name="Nagy L.G."/>
            <person name="Floudas D."/>
            <person name="Copeland A."/>
            <person name="Barry K.W."/>
            <person name="Cichocki N."/>
            <person name="Veneault-Fourrey C."/>
            <person name="LaButti K."/>
            <person name="Lindquist E.A."/>
            <person name="Lipzen A."/>
            <person name="Lundell T."/>
            <person name="Morin E."/>
            <person name="Murat C."/>
            <person name="Riley R."/>
            <person name="Ohm R."/>
            <person name="Sun H."/>
            <person name="Tunlid A."/>
            <person name="Henrissat B."/>
            <person name="Grigoriev I.V."/>
            <person name="Hibbett D.S."/>
            <person name="Martin F."/>
        </authorList>
    </citation>
    <scope>NUCLEOTIDE SEQUENCE [LARGE SCALE GENOMIC DNA]</scope>
    <source>
        <strain evidence="5 6">SS14</strain>
    </source>
</reference>
<dbReference type="PANTHER" id="PTHR48104:SF30">
    <property type="entry name" value="METACASPASE-1"/>
    <property type="match status" value="1"/>
</dbReference>
<name>A0A0C9UUE7_SPHS4</name>
<keyword evidence="6" id="KW-1185">Reference proteome</keyword>
<dbReference type="Proteomes" id="UP000054279">
    <property type="component" value="Unassembled WGS sequence"/>
</dbReference>
<proteinExistence type="inferred from homology"/>
<dbReference type="GO" id="GO:0006915">
    <property type="term" value="P:apoptotic process"/>
    <property type="evidence" value="ECO:0007669"/>
    <property type="project" value="UniProtKB-KW"/>
</dbReference>
<evidence type="ECO:0000313" key="6">
    <source>
        <dbReference type="Proteomes" id="UP000054279"/>
    </source>
</evidence>
<feature type="non-terminal residue" evidence="5">
    <location>
        <position position="455"/>
    </location>
</feature>
<dbReference type="AlphaFoldDB" id="A0A0C9UUE7"/>
<comment type="similarity">
    <text evidence="1">Belongs to the peptidase C14B family.</text>
</comment>
<evidence type="ECO:0000259" key="4">
    <source>
        <dbReference type="Pfam" id="PF00656"/>
    </source>
</evidence>
<feature type="domain" description="Peptidase C14 caspase" evidence="4">
    <location>
        <begin position="23"/>
        <end position="276"/>
    </location>
</feature>
<dbReference type="SUPFAM" id="SSF52129">
    <property type="entry name" value="Caspase-like"/>
    <property type="match status" value="1"/>
</dbReference>
<dbReference type="GO" id="GO:0004197">
    <property type="term" value="F:cysteine-type endopeptidase activity"/>
    <property type="evidence" value="ECO:0007669"/>
    <property type="project" value="InterPro"/>
</dbReference>
<organism evidence="5 6">
    <name type="scientific">Sphaerobolus stellatus (strain SS14)</name>
    <dbReference type="NCBI Taxonomy" id="990650"/>
    <lineage>
        <taxon>Eukaryota</taxon>
        <taxon>Fungi</taxon>
        <taxon>Dikarya</taxon>
        <taxon>Basidiomycota</taxon>
        <taxon>Agaricomycotina</taxon>
        <taxon>Agaricomycetes</taxon>
        <taxon>Phallomycetidae</taxon>
        <taxon>Geastrales</taxon>
        <taxon>Sphaerobolaceae</taxon>
        <taxon>Sphaerobolus</taxon>
    </lineage>
</organism>
<gene>
    <name evidence="5" type="ORF">M422DRAFT_778371</name>
</gene>
<accession>A0A0C9UUE7</accession>
<dbReference type="PANTHER" id="PTHR48104">
    <property type="entry name" value="METACASPASE-4"/>
    <property type="match status" value="1"/>
</dbReference>
<keyword evidence="3" id="KW-0788">Thiol protease</keyword>
<sequence length="455" mass="51059">MYPSSSGTSARARENAIENKRFFALIIGINNYESKAIRPLQGSVSDAKEFYDYLVAYFHVSGDNIKVLVNDAATRCGIIAAFRALATDPRIRKGDPIVIFYAGHGAETYAPRDWECGDPDRKIQMIMPHDFTKQGKQHIHAIPDRTIGALLDMVAQEKGDNITVIFDCCYSGSGTREDVLADDPTLLVRSVDIDVSIPSTLDDSIWMDGGHRATSFPTSFRHKGLRSHVLLAACGAKEIAQEIRGRGIFTRVLLNLLRKTRAEYLTYSSVLEEIEKLENQNPQCEGVNRDRILFNLQPPPAKVHYSISKYNHQYILAAGEIHGVSKEDEFTMFRDRVSNIPQGVLKVQSLRAFSAVLSSQTNIRITEDSVLLKTKTKEALLIQVPWDNRFLPLRRKLFQEMEQYKHIGIRLIEDRAGAKLGLTLTSGNWVGFDVLDPIVRMDGITRLPHTVSLGD</sequence>
<dbReference type="EMBL" id="KN837106">
    <property type="protein sequence ID" value="KIJ46670.1"/>
    <property type="molecule type" value="Genomic_DNA"/>
</dbReference>
<evidence type="ECO:0000313" key="5">
    <source>
        <dbReference type="EMBL" id="KIJ46670.1"/>
    </source>
</evidence>
<dbReference type="HOGENOM" id="CLU_011935_2_0_1"/>
<dbReference type="InterPro" id="IPR050452">
    <property type="entry name" value="Metacaspase"/>
</dbReference>
<evidence type="ECO:0000256" key="2">
    <source>
        <dbReference type="ARBA" id="ARBA00022703"/>
    </source>
</evidence>
<dbReference type="InterPro" id="IPR011600">
    <property type="entry name" value="Pept_C14_caspase"/>
</dbReference>
<dbReference type="GO" id="GO:0005737">
    <property type="term" value="C:cytoplasm"/>
    <property type="evidence" value="ECO:0007669"/>
    <property type="project" value="TreeGrafter"/>
</dbReference>
<keyword evidence="3" id="KW-0378">Hydrolase</keyword>
<dbReference type="GO" id="GO:0006508">
    <property type="term" value="P:proteolysis"/>
    <property type="evidence" value="ECO:0007669"/>
    <property type="project" value="InterPro"/>
</dbReference>
<evidence type="ECO:0000256" key="1">
    <source>
        <dbReference type="ARBA" id="ARBA00009005"/>
    </source>
</evidence>
<dbReference type="Pfam" id="PF00656">
    <property type="entry name" value="Peptidase_C14"/>
    <property type="match status" value="1"/>
</dbReference>
<dbReference type="InterPro" id="IPR029030">
    <property type="entry name" value="Caspase-like_dom_sf"/>
</dbReference>
<keyword evidence="2" id="KW-0053">Apoptosis</keyword>
<protein>
    <recommendedName>
        <fullName evidence="4">Peptidase C14 caspase domain-containing protein</fullName>
    </recommendedName>
</protein>
<evidence type="ECO:0000256" key="3">
    <source>
        <dbReference type="ARBA" id="ARBA00022807"/>
    </source>
</evidence>
<keyword evidence="3" id="KW-0645">Protease</keyword>
<dbReference type="Gene3D" id="3.40.50.1460">
    <property type="match status" value="1"/>
</dbReference>
<dbReference type="OrthoDB" id="3223806at2759"/>